<comment type="caution">
    <text evidence="4">The sequence shown here is derived from an EMBL/GenBank/DDBJ whole genome shotgun (WGS) entry which is preliminary data.</text>
</comment>
<gene>
    <name evidence="3" type="ORF">MmonteBS_30490</name>
    <name evidence="4" type="ORF">NJB18185_07040</name>
</gene>
<protein>
    <recommendedName>
        <fullName evidence="2">Tyr recombinase domain-containing protein</fullName>
    </recommendedName>
</protein>
<accession>A0AA37PJB5</accession>
<reference evidence="5" key="2">
    <citation type="submission" date="2018-04" db="EMBL/GenBank/DDBJ databases">
        <title>Draft genome sequence of Mycobacterium montefiorense isolated from Japanese black salamander.</title>
        <authorList>
            <person name="Fukano H."/>
            <person name="Yoshida M."/>
            <person name="Shimizu A."/>
            <person name="Iwao H."/>
            <person name="Kurata O."/>
            <person name="Katayama Y."/>
            <person name="Omatsu T."/>
            <person name="Mizutani T."/>
            <person name="Wada S."/>
            <person name="Hoshino Y."/>
        </authorList>
    </citation>
    <scope>NUCLEOTIDE SEQUENCE [LARGE SCALE GENOMIC DNA]</scope>
    <source>
        <strain evidence="5">BS</strain>
    </source>
</reference>
<evidence type="ECO:0000313" key="6">
    <source>
        <dbReference type="Proteomes" id="UP001139505"/>
    </source>
</evidence>
<dbReference type="GO" id="GO:0015074">
    <property type="term" value="P:DNA integration"/>
    <property type="evidence" value="ECO:0007669"/>
    <property type="project" value="InterPro"/>
</dbReference>
<evidence type="ECO:0000313" key="5">
    <source>
        <dbReference type="Proteomes" id="UP000245060"/>
    </source>
</evidence>
<reference evidence="4" key="3">
    <citation type="journal article" date="2022" name="Microbiol. Resour. Announc.">
        <title>Draft Genome Sequences of Eight Mycobacterium montefiorense Strains Isolated from Salamanders in Captivity.</title>
        <authorList>
            <person name="Komine T."/>
            <person name="Ihara H."/>
            <person name="Fukano H."/>
            <person name="Hoshino Y."/>
            <person name="Kurata O."/>
            <person name="Wada S."/>
        </authorList>
    </citation>
    <scope>NUCLEOTIDE SEQUENCE</scope>
    <source>
        <strain evidence="4">NJB18185</strain>
    </source>
</reference>
<dbReference type="AlphaFoldDB" id="A0AA37PJB5"/>
<dbReference type="Proteomes" id="UP000245060">
    <property type="component" value="Unassembled WGS sequence"/>
</dbReference>
<dbReference type="Proteomes" id="UP001139505">
    <property type="component" value="Unassembled WGS sequence"/>
</dbReference>
<dbReference type="GO" id="GO:0006310">
    <property type="term" value="P:DNA recombination"/>
    <property type="evidence" value="ECO:0007669"/>
    <property type="project" value="UniProtKB-KW"/>
</dbReference>
<evidence type="ECO:0000313" key="4">
    <source>
        <dbReference type="EMBL" id="GKU70927.1"/>
    </source>
</evidence>
<reference evidence="4" key="4">
    <citation type="submission" date="2022-04" db="EMBL/GenBank/DDBJ databases">
        <authorList>
            <person name="Komine T."/>
            <person name="Fukano H."/>
            <person name="Wada S."/>
        </authorList>
    </citation>
    <scope>NUCLEOTIDE SEQUENCE</scope>
    <source>
        <strain evidence="4">NJB18185</strain>
    </source>
</reference>
<reference evidence="3" key="1">
    <citation type="journal article" date="2018" name="Genome Announc.">
        <title>Draft Genome Sequence of Mycobacterium montefiorense Isolated from Japanese Black Salamander (Hynobius nigrescens).</title>
        <authorList>
            <person name="Fukano H."/>
            <person name="Yoshida M."/>
            <person name="Shimizu A."/>
            <person name="Iwao H."/>
            <person name="Katayama Y."/>
            <person name="Omatsu T."/>
            <person name="Mizutani T."/>
            <person name="Kurata O."/>
            <person name="Wada S."/>
            <person name="Hoshino Y."/>
        </authorList>
    </citation>
    <scope>NUCLEOTIDE SEQUENCE</scope>
    <source>
        <strain evidence="3">BS</strain>
    </source>
</reference>
<organism evidence="4 6">
    <name type="scientific">Mycobacterium montefiorense</name>
    <dbReference type="NCBI Taxonomy" id="154654"/>
    <lineage>
        <taxon>Bacteria</taxon>
        <taxon>Bacillati</taxon>
        <taxon>Actinomycetota</taxon>
        <taxon>Actinomycetes</taxon>
        <taxon>Mycobacteriales</taxon>
        <taxon>Mycobacteriaceae</taxon>
        <taxon>Mycobacterium</taxon>
        <taxon>Mycobacterium simiae complex</taxon>
    </lineage>
</organism>
<keyword evidence="1" id="KW-0233">DNA recombination</keyword>
<dbReference type="GO" id="GO:0003677">
    <property type="term" value="F:DNA binding"/>
    <property type="evidence" value="ECO:0007669"/>
    <property type="project" value="InterPro"/>
</dbReference>
<dbReference type="RefSeq" id="WP_235616770.1">
    <property type="nucleotide sequence ID" value="NZ_BFCH01000018.1"/>
</dbReference>
<dbReference type="SUPFAM" id="SSF56349">
    <property type="entry name" value="DNA breaking-rejoining enzymes"/>
    <property type="match status" value="1"/>
</dbReference>
<proteinExistence type="predicted"/>
<dbReference type="Gene3D" id="1.10.443.10">
    <property type="entry name" value="Intergrase catalytic core"/>
    <property type="match status" value="1"/>
</dbReference>
<dbReference type="Pfam" id="PF00589">
    <property type="entry name" value="Phage_integrase"/>
    <property type="match status" value="1"/>
</dbReference>
<dbReference type="InterPro" id="IPR011010">
    <property type="entry name" value="DNA_brk_join_enz"/>
</dbReference>
<sequence>MPLIEAIHDLVKRRIEVAGGDSDARLFTSPRGGRITTATLRDATSWDDVVTKLGYEQLKRHGLRHTGLTWMADAGVPLHSLRKIAGHGSITTTQRYLHPDRQSVADAGELLTKHLSTATARNLRVV</sequence>
<keyword evidence="5" id="KW-1185">Reference proteome</keyword>
<dbReference type="EMBL" id="BFCH01000018">
    <property type="protein sequence ID" value="GBG38677.1"/>
    <property type="molecule type" value="Genomic_DNA"/>
</dbReference>
<dbReference type="InterPro" id="IPR013762">
    <property type="entry name" value="Integrase-like_cat_sf"/>
</dbReference>
<dbReference type="PROSITE" id="PS51898">
    <property type="entry name" value="TYR_RECOMBINASE"/>
    <property type="match status" value="1"/>
</dbReference>
<feature type="domain" description="Tyr recombinase" evidence="2">
    <location>
        <begin position="1"/>
        <end position="109"/>
    </location>
</feature>
<dbReference type="EMBL" id="BQYH01000005">
    <property type="protein sequence ID" value="GKU70927.1"/>
    <property type="molecule type" value="Genomic_DNA"/>
</dbReference>
<evidence type="ECO:0000259" key="2">
    <source>
        <dbReference type="PROSITE" id="PS51898"/>
    </source>
</evidence>
<name>A0AA37PJB5_9MYCO</name>
<evidence type="ECO:0000256" key="1">
    <source>
        <dbReference type="ARBA" id="ARBA00023172"/>
    </source>
</evidence>
<dbReference type="InterPro" id="IPR002104">
    <property type="entry name" value="Integrase_catalytic"/>
</dbReference>
<evidence type="ECO:0000313" key="3">
    <source>
        <dbReference type="EMBL" id="GBG38677.1"/>
    </source>
</evidence>